<feature type="signal peptide" evidence="1">
    <location>
        <begin position="1"/>
        <end position="25"/>
    </location>
</feature>
<gene>
    <name evidence="3" type="primary">LOC108882530</name>
</gene>
<dbReference type="Pfam" id="PF18744">
    <property type="entry name" value="SNAD1"/>
    <property type="match status" value="1"/>
</dbReference>
<dbReference type="InterPro" id="IPR040958">
    <property type="entry name" value="SNAD1"/>
</dbReference>
<feature type="chain" id="PRO_5042559019" evidence="1">
    <location>
        <begin position="26"/>
        <end position="224"/>
    </location>
</feature>
<reference evidence="3" key="1">
    <citation type="submission" date="2025-08" db="UniProtKB">
        <authorList>
            <consortium name="RefSeq"/>
        </authorList>
    </citation>
    <scope>IDENTIFICATION</scope>
    <source>
        <tissue evidence="3">Brain</tissue>
    </source>
</reference>
<sequence length="224" mass="25334">MKMAGLCWMTVALVFFLSAGDSVTAVNRDDLAKIVKFMVDRYQINYQVSVAVNTPVNQDLNRLDEFFAAASDVAEKLAQNSVFVDDSKMVAAKPYKNVHAEVYVLKNMNNLINMKDGKYLIFYSFYSPCDGHCMNPKSKYTIIPKINEIIPNWSEHVFVFSKVFDQTSSGTPIPREKTIEALNQLGNSAVGHNNVYRCYKPQNQDYQCINCFNGASYVEQCVVN</sequence>
<dbReference type="Proteomes" id="UP000694890">
    <property type="component" value="Linkage group LG5"/>
</dbReference>
<keyword evidence="1" id="KW-0732">Signal</keyword>
<dbReference type="GeneID" id="108882530"/>
<organism evidence="2 3">
    <name type="scientific">Lates calcarifer</name>
    <name type="common">Barramundi</name>
    <name type="synonym">Holocentrus calcarifer</name>
    <dbReference type="NCBI Taxonomy" id="8187"/>
    <lineage>
        <taxon>Eukaryota</taxon>
        <taxon>Metazoa</taxon>
        <taxon>Chordata</taxon>
        <taxon>Craniata</taxon>
        <taxon>Vertebrata</taxon>
        <taxon>Euteleostomi</taxon>
        <taxon>Actinopterygii</taxon>
        <taxon>Neopterygii</taxon>
        <taxon>Teleostei</taxon>
        <taxon>Neoteleostei</taxon>
        <taxon>Acanthomorphata</taxon>
        <taxon>Carangaria</taxon>
        <taxon>Carangaria incertae sedis</taxon>
        <taxon>Centropomidae</taxon>
        <taxon>Lates</taxon>
    </lineage>
</organism>
<evidence type="ECO:0000313" key="2">
    <source>
        <dbReference type="Proteomes" id="UP000694890"/>
    </source>
</evidence>
<accession>A0AAJ7LU83</accession>
<dbReference type="RefSeq" id="XP_018530583.1">
    <property type="nucleotide sequence ID" value="XM_018675067.2"/>
</dbReference>
<dbReference type="KEGG" id="lcf:108882530"/>
<evidence type="ECO:0000256" key="1">
    <source>
        <dbReference type="SAM" id="SignalP"/>
    </source>
</evidence>
<name>A0AAJ7LU83_LATCA</name>
<proteinExistence type="predicted"/>
<protein>
    <submittedName>
        <fullName evidence="3">Uncharacterized protein LOC108882530</fullName>
    </submittedName>
</protein>
<dbReference type="AlphaFoldDB" id="A0AAJ7LU83"/>
<evidence type="ECO:0000313" key="3">
    <source>
        <dbReference type="RefSeq" id="XP_018530583.1"/>
    </source>
</evidence>